<comment type="caution">
    <text evidence="4">The sequence shown here is derived from an EMBL/GenBank/DDBJ whole genome shotgun (WGS) entry which is preliminary data.</text>
</comment>
<dbReference type="InterPro" id="IPR001810">
    <property type="entry name" value="F-box_dom"/>
</dbReference>
<evidence type="ECO:0000256" key="1">
    <source>
        <dbReference type="ARBA" id="ARBA00004514"/>
    </source>
</evidence>
<dbReference type="PROSITE" id="PS50181">
    <property type="entry name" value="FBOX"/>
    <property type="match status" value="1"/>
</dbReference>
<dbReference type="Pfam" id="PF01369">
    <property type="entry name" value="Sec7"/>
    <property type="match status" value="1"/>
</dbReference>
<evidence type="ECO:0000313" key="5">
    <source>
        <dbReference type="EMBL" id="KAK3245085.1"/>
    </source>
</evidence>
<dbReference type="Proteomes" id="UP001190700">
    <property type="component" value="Unassembled WGS sequence"/>
</dbReference>
<sequence length="430" mass="49484">MGQYQAPYSFSDLPDLVLTHIFNFLHDDAEALFRCLQTNERLRRIAKSDTSLWKRVIASRWGFNSQLLEDHDLSFLEPKDFKGPALYRWVEKTYRAHISWPVKLGRPPNLADFFLELRRYGLMGDDCAGGYRRGSASGDLHLPSLSLVGRRFLAGFLSSYDFCGLNILTALRGLLLEFPFLPMDAGQGIDHLLYYFSQTYTLQPEEWPDLWTLKYYSSDESDDDDAPKKEDCPKLPIETLNRQKLMLSPTGQYDDFYAGCADLSGSEVYIILYALIMLNTDAHNPSIPKKITFVEWMHSIRQTEVGHKVPPEVLRYFFDSLQQNPLAIRSIREWITGTQPGSLDQSQRTLTSILPRTPQALWSDLTVNLRTSLIVWLPHFHFSDLIATLQPRVLCLHITLWTALMNFLEYMITFAVEIILRLAGHSDTML</sequence>
<dbReference type="GO" id="GO:0005829">
    <property type="term" value="C:cytosol"/>
    <property type="evidence" value="ECO:0007669"/>
    <property type="project" value="UniProtKB-SubCell"/>
</dbReference>
<dbReference type="SMART" id="SM00222">
    <property type="entry name" value="Sec7"/>
    <property type="match status" value="1"/>
</dbReference>
<dbReference type="SUPFAM" id="SSF81383">
    <property type="entry name" value="F-box domain"/>
    <property type="match status" value="1"/>
</dbReference>
<dbReference type="InterPro" id="IPR036047">
    <property type="entry name" value="F-box-like_dom_sf"/>
</dbReference>
<evidence type="ECO:0000259" key="3">
    <source>
        <dbReference type="PROSITE" id="PS50190"/>
    </source>
</evidence>
<dbReference type="InterPro" id="IPR000904">
    <property type="entry name" value="Sec7_dom"/>
</dbReference>
<dbReference type="EMBL" id="LGRX02031027">
    <property type="protein sequence ID" value="KAK3245085.1"/>
    <property type="molecule type" value="Genomic_DNA"/>
</dbReference>
<dbReference type="AlphaFoldDB" id="A0AAE0C0I1"/>
<dbReference type="Gene3D" id="1.20.1280.50">
    <property type="match status" value="1"/>
</dbReference>
<feature type="domain" description="F-box" evidence="2">
    <location>
        <begin position="7"/>
        <end position="56"/>
    </location>
</feature>
<dbReference type="GO" id="GO:0032012">
    <property type="term" value="P:regulation of ARF protein signal transduction"/>
    <property type="evidence" value="ECO:0007669"/>
    <property type="project" value="InterPro"/>
</dbReference>
<comment type="subcellular location">
    <subcellularLocation>
        <location evidence="1">Cytoplasm</location>
        <location evidence="1">Cytosol</location>
    </subcellularLocation>
</comment>
<protein>
    <recommendedName>
        <fullName evidence="7">F-box domain-containing protein</fullName>
    </recommendedName>
</protein>
<reference evidence="4" key="2">
    <citation type="submission" date="2023-06" db="EMBL/GenBank/DDBJ databases">
        <title>Long-read-based genome assembly of the green algal bacterivore Cymbomonas tetramitiformis.</title>
        <authorList>
            <person name="Gyaltshen Y."/>
            <person name="Rozenberg A."/>
            <person name="Paasch A."/>
            <person name="Burns J.A."/>
            <person name="Warring S."/>
            <person name="Larson R."/>
            <person name="Maurer-Alcala X."/>
            <person name="Dacks J."/>
            <person name="Kim E."/>
        </authorList>
    </citation>
    <scope>NUCLEOTIDE SEQUENCE</scope>
    <source>
        <strain evidence="4">PLY_AMNH</strain>
    </source>
</reference>
<dbReference type="InterPro" id="IPR035999">
    <property type="entry name" value="Sec7_dom_sf"/>
</dbReference>
<keyword evidence="6" id="KW-1185">Reference proteome</keyword>
<dbReference type="PANTHER" id="PTHR10663">
    <property type="entry name" value="GUANYL-NUCLEOTIDE EXCHANGE FACTOR"/>
    <property type="match status" value="1"/>
</dbReference>
<dbReference type="Gene3D" id="1.10.1000.11">
    <property type="entry name" value="Arf Nucleotide-binding Site Opener,domain 2"/>
    <property type="match status" value="1"/>
</dbReference>
<dbReference type="Pfam" id="PF12937">
    <property type="entry name" value="F-box-like"/>
    <property type="match status" value="1"/>
</dbReference>
<dbReference type="InterPro" id="IPR023394">
    <property type="entry name" value="Sec7_C_sf"/>
</dbReference>
<evidence type="ECO:0008006" key="7">
    <source>
        <dbReference type="Google" id="ProtNLM"/>
    </source>
</evidence>
<proteinExistence type="predicted"/>
<dbReference type="GO" id="GO:0005085">
    <property type="term" value="F:guanyl-nucleotide exchange factor activity"/>
    <property type="evidence" value="ECO:0007669"/>
    <property type="project" value="InterPro"/>
</dbReference>
<reference evidence="4 6" key="1">
    <citation type="journal article" date="2015" name="Genome Biol. Evol.">
        <title>Comparative Genomics of a Bacterivorous Green Alga Reveals Evolutionary Causalities and Consequences of Phago-Mixotrophic Mode of Nutrition.</title>
        <authorList>
            <person name="Burns J.A."/>
            <person name="Paasch A."/>
            <person name="Narechania A."/>
            <person name="Kim E."/>
        </authorList>
    </citation>
    <scope>NUCLEOTIDE SEQUENCE [LARGE SCALE GENOMIC DNA]</scope>
    <source>
        <strain evidence="4">PLY_AMNH</strain>
    </source>
</reference>
<feature type="domain" description="SEC7" evidence="3">
    <location>
        <begin position="90"/>
        <end position="324"/>
    </location>
</feature>
<evidence type="ECO:0000313" key="4">
    <source>
        <dbReference type="EMBL" id="KAK3245082.1"/>
    </source>
</evidence>
<evidence type="ECO:0000259" key="2">
    <source>
        <dbReference type="PROSITE" id="PS50181"/>
    </source>
</evidence>
<accession>A0AAE0C0I1</accession>
<dbReference type="PROSITE" id="PS50190">
    <property type="entry name" value="SEC7"/>
    <property type="match status" value="1"/>
</dbReference>
<gene>
    <name evidence="5" type="ORF">CYMTET_45327</name>
    <name evidence="4" type="ORF">CYMTET_45329</name>
</gene>
<evidence type="ECO:0000313" key="6">
    <source>
        <dbReference type="Proteomes" id="UP001190700"/>
    </source>
</evidence>
<dbReference type="SUPFAM" id="SSF48425">
    <property type="entry name" value="Sec7 domain"/>
    <property type="match status" value="1"/>
</dbReference>
<organism evidence="4 6">
    <name type="scientific">Cymbomonas tetramitiformis</name>
    <dbReference type="NCBI Taxonomy" id="36881"/>
    <lineage>
        <taxon>Eukaryota</taxon>
        <taxon>Viridiplantae</taxon>
        <taxon>Chlorophyta</taxon>
        <taxon>Pyramimonadophyceae</taxon>
        <taxon>Pyramimonadales</taxon>
        <taxon>Pyramimonadaceae</taxon>
        <taxon>Cymbomonas</taxon>
    </lineage>
</organism>
<dbReference type="EMBL" id="LGRX02031028">
    <property type="protein sequence ID" value="KAK3245082.1"/>
    <property type="molecule type" value="Genomic_DNA"/>
</dbReference>
<name>A0AAE0C0I1_9CHLO</name>